<organism evidence="1 2">
    <name type="scientific">Drechslerella dactyloides</name>
    <name type="common">Nematode-trapping fungus</name>
    <name type="synonym">Arthrobotrys dactyloides</name>
    <dbReference type="NCBI Taxonomy" id="74499"/>
    <lineage>
        <taxon>Eukaryota</taxon>
        <taxon>Fungi</taxon>
        <taxon>Dikarya</taxon>
        <taxon>Ascomycota</taxon>
        <taxon>Pezizomycotina</taxon>
        <taxon>Orbiliomycetes</taxon>
        <taxon>Orbiliales</taxon>
        <taxon>Orbiliaceae</taxon>
        <taxon>Drechslerella</taxon>
    </lineage>
</organism>
<protein>
    <submittedName>
        <fullName evidence="1">Uncharacterized protein</fullName>
    </submittedName>
</protein>
<dbReference type="AlphaFoldDB" id="A0AAD6J3U9"/>
<sequence>MYYVVPHVTGILSCSEVRIIATYLMTRSAVFNAWLTVHLEWNSGYQRVYLPADSLLVVLQVRNLGRLQASNIKVPGPKKWKKRRRTPTKRLVENACMERSTANYIGFQLKTFQMAYFARFWEDPWNNLS</sequence>
<reference evidence="1" key="1">
    <citation type="submission" date="2023-01" db="EMBL/GenBank/DDBJ databases">
        <title>The chitinases involved in constricting ring structure development in the nematode-trapping fungus Drechslerella dactyloides.</title>
        <authorList>
            <person name="Wang R."/>
            <person name="Zhang L."/>
            <person name="Tang P."/>
            <person name="Li S."/>
            <person name="Liang L."/>
        </authorList>
    </citation>
    <scope>NUCLEOTIDE SEQUENCE</scope>
    <source>
        <strain evidence="1">YMF1.00031</strain>
    </source>
</reference>
<keyword evidence="2" id="KW-1185">Reference proteome</keyword>
<evidence type="ECO:0000313" key="1">
    <source>
        <dbReference type="EMBL" id="KAJ6264028.1"/>
    </source>
</evidence>
<proteinExistence type="predicted"/>
<accession>A0AAD6J3U9</accession>
<comment type="caution">
    <text evidence="1">The sequence shown here is derived from an EMBL/GenBank/DDBJ whole genome shotgun (WGS) entry which is preliminary data.</text>
</comment>
<name>A0AAD6J3U9_DREDA</name>
<gene>
    <name evidence="1" type="ORF">Dda_0167</name>
</gene>
<dbReference type="Proteomes" id="UP001221413">
    <property type="component" value="Unassembled WGS sequence"/>
</dbReference>
<dbReference type="EMBL" id="JAQGDS010000001">
    <property type="protein sequence ID" value="KAJ6264028.1"/>
    <property type="molecule type" value="Genomic_DNA"/>
</dbReference>
<evidence type="ECO:0000313" key="2">
    <source>
        <dbReference type="Proteomes" id="UP001221413"/>
    </source>
</evidence>